<keyword evidence="5" id="KW-1017">Isopeptide bond</keyword>
<dbReference type="SMART" id="SM00292">
    <property type="entry name" value="BRCT"/>
    <property type="match status" value="2"/>
</dbReference>
<dbReference type="CDD" id="cd00060">
    <property type="entry name" value="FHA"/>
    <property type="match status" value="1"/>
</dbReference>
<evidence type="ECO:0000256" key="10">
    <source>
        <dbReference type="ARBA" id="ARBA00023242"/>
    </source>
</evidence>
<evidence type="ECO:0000256" key="4">
    <source>
        <dbReference type="ARBA" id="ARBA00022454"/>
    </source>
</evidence>
<feature type="region of interest" description="Disordered" evidence="13">
    <location>
        <begin position="727"/>
        <end position="792"/>
    </location>
</feature>
<dbReference type="EMBL" id="JADGJW010000093">
    <property type="protein sequence ID" value="KAJ3224447.1"/>
    <property type="molecule type" value="Genomic_DNA"/>
</dbReference>
<protein>
    <recommendedName>
        <fullName evidence="3">Mediator of DNA damage checkpoint protein 1</fullName>
    </recommendedName>
</protein>
<keyword evidence="7" id="KW-0227">DNA damage</keyword>
<accession>A0AAD5U7V1</accession>
<evidence type="ECO:0000256" key="6">
    <source>
        <dbReference type="ARBA" id="ARBA00022737"/>
    </source>
</evidence>
<feature type="coiled-coil region" evidence="12">
    <location>
        <begin position="59"/>
        <end position="95"/>
    </location>
</feature>
<dbReference type="CDD" id="cd18432">
    <property type="entry name" value="BRCT_PAXIP1_rpt6_like"/>
    <property type="match status" value="1"/>
</dbReference>
<dbReference type="Pfam" id="PF16770">
    <property type="entry name" value="RTT107_BRCT_5"/>
    <property type="match status" value="1"/>
</dbReference>
<keyword evidence="4" id="KW-0158">Chromosome</keyword>
<dbReference type="Gene3D" id="2.60.200.20">
    <property type="match status" value="1"/>
</dbReference>
<reference evidence="16" key="1">
    <citation type="submission" date="2020-05" db="EMBL/GenBank/DDBJ databases">
        <title>Phylogenomic resolution of chytrid fungi.</title>
        <authorList>
            <person name="Stajich J.E."/>
            <person name="Amses K."/>
            <person name="Simmons R."/>
            <person name="Seto K."/>
            <person name="Myers J."/>
            <person name="Bonds A."/>
            <person name="Quandt C.A."/>
            <person name="Barry K."/>
            <person name="Liu P."/>
            <person name="Grigoriev I."/>
            <person name="Longcore J.E."/>
            <person name="James T.Y."/>
        </authorList>
    </citation>
    <scope>NUCLEOTIDE SEQUENCE</scope>
    <source>
        <strain evidence="16">JEL0476</strain>
    </source>
</reference>
<feature type="compositionally biased region" description="Basic and acidic residues" evidence="13">
    <location>
        <begin position="736"/>
        <end position="765"/>
    </location>
</feature>
<evidence type="ECO:0000256" key="11">
    <source>
        <dbReference type="ARBA" id="ARBA00023306"/>
    </source>
</evidence>
<keyword evidence="12" id="KW-0175">Coiled coil</keyword>
<dbReference type="PANTHER" id="PTHR23196">
    <property type="entry name" value="PAX TRANSCRIPTION ACTIVATION DOMAIN INTERACTING PROTEIN"/>
    <property type="match status" value="1"/>
</dbReference>
<comment type="caution">
    <text evidence="16">The sequence shown here is derived from an EMBL/GenBank/DDBJ whole genome shotgun (WGS) entry which is preliminary data.</text>
</comment>
<keyword evidence="9" id="KW-0007">Acetylation</keyword>
<dbReference type="PROSITE" id="PS50172">
    <property type="entry name" value="BRCT"/>
    <property type="match status" value="2"/>
</dbReference>
<dbReference type="InterPro" id="IPR008984">
    <property type="entry name" value="SMAD_FHA_dom_sf"/>
</dbReference>
<dbReference type="CDD" id="cd17744">
    <property type="entry name" value="BRCT_MDC1_rpt1"/>
    <property type="match status" value="1"/>
</dbReference>
<dbReference type="SUPFAM" id="SSF49879">
    <property type="entry name" value="SMAD/FHA domain"/>
    <property type="match status" value="1"/>
</dbReference>
<keyword evidence="17" id="KW-1185">Reference proteome</keyword>
<evidence type="ECO:0000313" key="17">
    <source>
        <dbReference type="Proteomes" id="UP001211065"/>
    </source>
</evidence>
<dbReference type="InterPro" id="IPR036420">
    <property type="entry name" value="BRCT_dom_sf"/>
</dbReference>
<dbReference type="Gene3D" id="3.40.50.10190">
    <property type="entry name" value="BRCT domain"/>
    <property type="match status" value="2"/>
</dbReference>
<keyword evidence="11" id="KW-0131">Cell cycle</keyword>
<evidence type="ECO:0000256" key="7">
    <source>
        <dbReference type="ARBA" id="ARBA00022763"/>
    </source>
</evidence>
<dbReference type="Proteomes" id="UP001211065">
    <property type="component" value="Unassembled WGS sequence"/>
</dbReference>
<proteinExistence type="predicted"/>
<name>A0AAD5U7V1_9FUNG</name>
<dbReference type="InterPro" id="IPR051579">
    <property type="entry name" value="DDR_Transcriptional_Reg"/>
</dbReference>
<keyword evidence="8" id="KW-0832">Ubl conjugation</keyword>
<evidence type="ECO:0000259" key="14">
    <source>
        <dbReference type="PROSITE" id="PS50006"/>
    </source>
</evidence>
<evidence type="ECO:0000256" key="5">
    <source>
        <dbReference type="ARBA" id="ARBA00022499"/>
    </source>
</evidence>
<keyword evidence="6" id="KW-0677">Repeat</keyword>
<dbReference type="Pfam" id="PF00498">
    <property type="entry name" value="FHA"/>
    <property type="match status" value="1"/>
</dbReference>
<evidence type="ECO:0000313" key="16">
    <source>
        <dbReference type="EMBL" id="KAJ3224447.1"/>
    </source>
</evidence>
<dbReference type="InterPro" id="IPR000253">
    <property type="entry name" value="FHA_dom"/>
</dbReference>
<dbReference type="GO" id="GO:0006974">
    <property type="term" value="P:DNA damage response"/>
    <property type="evidence" value="ECO:0007669"/>
    <property type="project" value="UniProtKB-KW"/>
</dbReference>
<evidence type="ECO:0000256" key="12">
    <source>
        <dbReference type="SAM" id="Coils"/>
    </source>
</evidence>
<feature type="compositionally biased region" description="Low complexity" evidence="13">
    <location>
        <begin position="770"/>
        <end position="781"/>
    </location>
</feature>
<dbReference type="SMART" id="SM00240">
    <property type="entry name" value="FHA"/>
    <property type="match status" value="1"/>
</dbReference>
<evidence type="ECO:0000259" key="15">
    <source>
        <dbReference type="PROSITE" id="PS50172"/>
    </source>
</evidence>
<gene>
    <name evidence="16" type="primary">MDC1</name>
    <name evidence="16" type="ORF">HK099_008467</name>
</gene>
<feature type="domain" description="FHA" evidence="14">
    <location>
        <begin position="212"/>
        <end position="269"/>
    </location>
</feature>
<feature type="domain" description="BRCT" evidence="15">
    <location>
        <begin position="1055"/>
        <end position="1150"/>
    </location>
</feature>
<evidence type="ECO:0000256" key="2">
    <source>
        <dbReference type="ARBA" id="ARBA00004286"/>
    </source>
</evidence>
<keyword evidence="10" id="KW-0539">Nucleus</keyword>
<dbReference type="GO" id="GO:0005694">
    <property type="term" value="C:chromosome"/>
    <property type="evidence" value="ECO:0007669"/>
    <property type="project" value="UniProtKB-SubCell"/>
</dbReference>
<evidence type="ECO:0000256" key="3">
    <source>
        <dbReference type="ARBA" id="ARBA00015014"/>
    </source>
</evidence>
<comment type="subcellular location">
    <subcellularLocation>
        <location evidence="2">Chromosome</location>
    </subcellularLocation>
    <subcellularLocation>
        <location evidence="1">Nucleus</location>
    </subcellularLocation>
</comment>
<evidence type="ECO:0000256" key="9">
    <source>
        <dbReference type="ARBA" id="ARBA00022990"/>
    </source>
</evidence>
<dbReference type="SUPFAM" id="SSF52113">
    <property type="entry name" value="BRCT domain"/>
    <property type="match status" value="1"/>
</dbReference>
<dbReference type="GO" id="GO:0005634">
    <property type="term" value="C:nucleus"/>
    <property type="evidence" value="ECO:0007669"/>
    <property type="project" value="UniProtKB-SubCell"/>
</dbReference>
<dbReference type="InterPro" id="IPR001357">
    <property type="entry name" value="BRCT_dom"/>
</dbReference>
<dbReference type="Pfam" id="PF16589">
    <property type="entry name" value="BRCT_2"/>
    <property type="match status" value="1"/>
</dbReference>
<sequence length="1177" mass="134171">MSEFNDDEVFTTNNILNVKQGKNVSGRVWKNVQEKRHTSMKPKALRKGWESQLKERKRMELLKKTEREMKLEKKKAKEEKIKEIIERKKRREENEKKAEIVQLFNSKLQVFLTCELISKLHPNPSMSYDYSLNSDDFNNNKTFQIGISNSEVEEDESGDDEEQLRKIVEYEEKWKYALKRREDFGPTTPAEVPVAKLMTEQKVIFILHHGIFFLGRDPRCDIVFDEEEGEGYSVSTLHALLEIDDTGNPIIFVEDLGSTNGTLINYSKLRQDKHSYQIKIGDILTLGELKLTLCSMNTDVEENPGNALESALNIPGTNQNIQNFESVTAKSYKIDHSTTTYKFLKNKEEDKDFFAFKPNYPPHSAQNQAFEPSMSYHQGTPNDKLTTNQSFKINHNPRYQNSNHPIQDSFKAELEDEAPCSPQLVEDESQKHIRIPIKFDVDSNESDASTDDLNTKFRKPESISKPVLSTEEESENFVIESTLDEETKTLFEDAEDIHDNQEINNQFSTEDQVSKNNVPTDGKANKRFLNNDDFFSTKGEDNNETGCEIGENCKVLPLIESEEHIKLEDDELVPVVETIFDSKSEKTVSDESQEYLFDFPFSKESNSINNKEFKGTTRILDTASITANEIKNCDADDILKKIESIPFQNLRHDISLEAVESSNNKKIENSNCYIGVNNELPNAKLTSSKEVISNYEDHLEITDTKVADGVEKFCNIDFPEVKEQVKSKIKSKRQRKSNEFDNKKIDNSTLKEHKNENDLGRKENIAELVNSSTTEETNTSSRQTRKRSVTKSANLSCEALEAAGTEDAANVLILLNKNELHLKSDESTKKENNTAKIEKLCQNPTNDSIVLDSEILQPVNRGGRSMRKAALKAKPLDFSDSFEVDVIKTPTATKKRKSQVVKKSAVKKTKLADNIDIEDEVGNSKAVLENSLEITSCCSPPVLSLASNIASFRIMFTGVSEDDVLKKFPVMEKLGATRVENWSECTHLVTDKVRRTVKFLCALSAGKHIVDIKWVEACKKRGQLVDEGKFLLKDKTAEATYNFKLEESILKSRKFKSKVFENLKFFSTSSVQPNKKDLVEILEASGGEYLESLPKDIKSDEDSIVVIGCLEDEKECSKIMKDTGRKIFSTEFLFLGILQQKVNFESHRLFHDSSMEKKEFLNNTSHNNPSRKRSKKY</sequence>
<evidence type="ECO:0000256" key="8">
    <source>
        <dbReference type="ARBA" id="ARBA00022843"/>
    </source>
</evidence>
<dbReference type="PROSITE" id="PS50006">
    <property type="entry name" value="FHA_DOMAIN"/>
    <property type="match status" value="1"/>
</dbReference>
<dbReference type="PANTHER" id="PTHR23196:SF1">
    <property type="entry name" value="PAX-INTERACTING PROTEIN 1"/>
    <property type="match status" value="1"/>
</dbReference>
<evidence type="ECO:0000256" key="1">
    <source>
        <dbReference type="ARBA" id="ARBA00004123"/>
    </source>
</evidence>
<feature type="domain" description="BRCT" evidence="15">
    <location>
        <begin position="970"/>
        <end position="1032"/>
    </location>
</feature>
<organism evidence="16 17">
    <name type="scientific">Clydaea vesicula</name>
    <dbReference type="NCBI Taxonomy" id="447962"/>
    <lineage>
        <taxon>Eukaryota</taxon>
        <taxon>Fungi</taxon>
        <taxon>Fungi incertae sedis</taxon>
        <taxon>Chytridiomycota</taxon>
        <taxon>Chytridiomycota incertae sedis</taxon>
        <taxon>Chytridiomycetes</taxon>
        <taxon>Lobulomycetales</taxon>
        <taxon>Lobulomycetaceae</taxon>
        <taxon>Clydaea</taxon>
    </lineage>
</organism>
<evidence type="ECO:0000256" key="13">
    <source>
        <dbReference type="SAM" id="MobiDB-lite"/>
    </source>
</evidence>
<dbReference type="AlphaFoldDB" id="A0AAD5U7V1"/>